<dbReference type="EMBL" id="FMZW01000020">
    <property type="protein sequence ID" value="SDE13877.1"/>
    <property type="molecule type" value="Genomic_DNA"/>
</dbReference>
<name>A0A1G7AHE2_9BRAD</name>
<accession>A0A1G7AHE2</accession>
<keyword evidence="1" id="KW-1133">Transmembrane helix</keyword>
<evidence type="ECO:0000313" key="2">
    <source>
        <dbReference type="EMBL" id="SDE13877.1"/>
    </source>
</evidence>
<keyword evidence="1" id="KW-0472">Membrane</keyword>
<reference evidence="2 3" key="1">
    <citation type="submission" date="2016-10" db="EMBL/GenBank/DDBJ databases">
        <authorList>
            <person name="de Groot N.N."/>
        </authorList>
    </citation>
    <scope>NUCLEOTIDE SEQUENCE [LARGE SCALE GENOMIC DNA]</scope>
    <source>
        <strain evidence="2 3">R5</strain>
    </source>
</reference>
<protein>
    <submittedName>
        <fullName evidence="2">Uncharacterized protein</fullName>
    </submittedName>
</protein>
<organism evidence="2 3">
    <name type="scientific">Bradyrhizobium brasilense</name>
    <dbReference type="NCBI Taxonomy" id="1419277"/>
    <lineage>
        <taxon>Bacteria</taxon>
        <taxon>Pseudomonadati</taxon>
        <taxon>Pseudomonadota</taxon>
        <taxon>Alphaproteobacteria</taxon>
        <taxon>Hyphomicrobiales</taxon>
        <taxon>Nitrobacteraceae</taxon>
        <taxon>Bradyrhizobium</taxon>
    </lineage>
</organism>
<evidence type="ECO:0000313" key="3">
    <source>
        <dbReference type="Proteomes" id="UP000199245"/>
    </source>
</evidence>
<evidence type="ECO:0000256" key="1">
    <source>
        <dbReference type="SAM" id="Phobius"/>
    </source>
</evidence>
<keyword evidence="1" id="KW-0812">Transmembrane</keyword>
<proteinExistence type="predicted"/>
<gene>
    <name evidence="2" type="ORF">SAMN05216337_1020115</name>
</gene>
<sequence length="37" mass="3954">MINQPQFDSYSTAARVCLGVAVFSATMLAALMTSILM</sequence>
<dbReference type="Proteomes" id="UP000199245">
    <property type="component" value="Unassembled WGS sequence"/>
</dbReference>
<feature type="transmembrane region" description="Helical" evidence="1">
    <location>
        <begin position="12"/>
        <end position="36"/>
    </location>
</feature>
<dbReference type="AlphaFoldDB" id="A0A1G7AHE2"/>